<dbReference type="AlphaFoldDB" id="A0A8H4R3F1"/>
<gene>
    <name evidence="1" type="ORF">G7Y89_g14313</name>
</gene>
<evidence type="ECO:0000313" key="1">
    <source>
        <dbReference type="EMBL" id="KAF4622715.1"/>
    </source>
</evidence>
<comment type="caution">
    <text evidence="1">The sequence shown here is derived from an EMBL/GenBank/DDBJ whole genome shotgun (WGS) entry which is preliminary data.</text>
</comment>
<dbReference type="EMBL" id="JAAMPI010001856">
    <property type="protein sequence ID" value="KAF4622715.1"/>
    <property type="molecule type" value="Genomic_DNA"/>
</dbReference>
<dbReference type="Proteomes" id="UP000566819">
    <property type="component" value="Unassembled WGS sequence"/>
</dbReference>
<accession>A0A8H4R3F1</accession>
<name>A0A8H4R3F1_9HELO</name>
<protein>
    <submittedName>
        <fullName evidence="1">Uncharacterized protein</fullName>
    </submittedName>
</protein>
<dbReference type="OrthoDB" id="4940706at2759"/>
<reference evidence="1 2" key="1">
    <citation type="submission" date="2020-03" db="EMBL/GenBank/DDBJ databases">
        <title>Draft Genome Sequence of Cudoniella acicularis.</title>
        <authorList>
            <person name="Buettner E."/>
            <person name="Kellner H."/>
        </authorList>
    </citation>
    <scope>NUCLEOTIDE SEQUENCE [LARGE SCALE GENOMIC DNA]</scope>
    <source>
        <strain evidence="1 2">DSM 108380</strain>
    </source>
</reference>
<keyword evidence="2" id="KW-1185">Reference proteome</keyword>
<evidence type="ECO:0000313" key="2">
    <source>
        <dbReference type="Proteomes" id="UP000566819"/>
    </source>
</evidence>
<sequence>MPTLIILKLVPTQPALPAQFKKALDGLEITAYDLTVQDSSKGFILGVARGVADSTTVNIVGETNPRLDQSIPALDKSIIQDVATLPEEIFPGSTATAPVSGETSVATAVVIVKPLNPHPGGPSLDVRFEFKRKGLSIPDTTVEYNIPTVSQDLVTDSSAYAGLPISAYFSLPVDLMGLASNTPFIQLDPNGIPPLFSQLQNSIDLILAQDHPTADLPQKSLLEARDSPLTAAQCLQVASEIIWNRSLYPIPVPASDIHLMYTTRVDTNGVPLAVDPNIDQCTKAA</sequence>
<proteinExistence type="predicted"/>
<organism evidence="1 2">
    <name type="scientific">Cudoniella acicularis</name>
    <dbReference type="NCBI Taxonomy" id="354080"/>
    <lineage>
        <taxon>Eukaryota</taxon>
        <taxon>Fungi</taxon>
        <taxon>Dikarya</taxon>
        <taxon>Ascomycota</taxon>
        <taxon>Pezizomycotina</taxon>
        <taxon>Leotiomycetes</taxon>
        <taxon>Helotiales</taxon>
        <taxon>Tricladiaceae</taxon>
        <taxon>Cudoniella</taxon>
    </lineage>
</organism>